<reference evidence="1" key="1">
    <citation type="submission" date="2021-04" db="EMBL/GenBank/DDBJ databases">
        <title>Genomic insights into ecological role and evolution of a novel Thermoplasmata order Candidatus Sysuiplasmatales.</title>
        <authorList>
            <person name="Yuan Y."/>
        </authorList>
    </citation>
    <scope>NUCLEOTIDE SEQUENCE</scope>
    <source>
        <strain evidence="1">YP2-bin.285</strain>
    </source>
</reference>
<gene>
    <name evidence="1" type="ORF">J9259_09700</name>
</gene>
<dbReference type="AlphaFoldDB" id="A0A8J7YLB7"/>
<protein>
    <submittedName>
        <fullName evidence="1">Uncharacterized protein</fullName>
    </submittedName>
</protein>
<evidence type="ECO:0000313" key="1">
    <source>
        <dbReference type="EMBL" id="MBX8632767.1"/>
    </source>
</evidence>
<dbReference type="Proteomes" id="UP000716004">
    <property type="component" value="Unassembled WGS sequence"/>
</dbReference>
<comment type="caution">
    <text evidence="1">The sequence shown here is derived from an EMBL/GenBank/DDBJ whole genome shotgun (WGS) entry which is preliminary data.</text>
</comment>
<evidence type="ECO:0000313" key="2">
    <source>
        <dbReference type="Proteomes" id="UP000716004"/>
    </source>
</evidence>
<proteinExistence type="predicted"/>
<name>A0A8J7YLB7_9ARCH</name>
<sequence length="123" mass="14337">MRMARVRKYDEEMHAVPDHFMFRISGTEEKTSVEYEEEFLTSETRFNEIGKTQADRQKSRFPDDRFESSYANGIGTVRVSFTGNRGVCLSRVLNELAFQAKCFFNDEAVSELLEDTSVRDTWI</sequence>
<organism evidence="1 2">
    <name type="scientific">Candidatus Sysuiplasma superficiale</name>
    <dbReference type="NCBI Taxonomy" id="2823368"/>
    <lineage>
        <taxon>Archaea</taxon>
        <taxon>Methanobacteriati</taxon>
        <taxon>Thermoplasmatota</taxon>
        <taxon>Thermoplasmata</taxon>
        <taxon>Candidatus Sysuiplasmatales</taxon>
        <taxon>Candidatus Sysuiplasmataceae</taxon>
        <taxon>Candidatus Sysuiplasma</taxon>
    </lineage>
</organism>
<accession>A0A8J7YLB7</accession>
<dbReference type="EMBL" id="JAGVSJ010000064">
    <property type="protein sequence ID" value="MBX8632767.1"/>
    <property type="molecule type" value="Genomic_DNA"/>
</dbReference>